<dbReference type="InterPro" id="IPR053327">
    <property type="entry name" value="KIP"/>
</dbReference>
<dbReference type="EMBL" id="AP019299">
    <property type="protein sequence ID" value="BBH00362.1"/>
    <property type="molecule type" value="Genomic_DNA"/>
</dbReference>
<dbReference type="SUPFAM" id="SSF57997">
    <property type="entry name" value="Tropomyosin"/>
    <property type="match status" value="1"/>
</dbReference>
<evidence type="ECO:0000313" key="2">
    <source>
        <dbReference type="EMBL" id="BBH00362.1"/>
    </source>
</evidence>
<evidence type="ECO:0008006" key="3">
    <source>
        <dbReference type="Google" id="ProtNLM"/>
    </source>
</evidence>
<name>A0A4Y1R8B7_PRUDU</name>
<feature type="coiled-coil region" evidence="1">
    <location>
        <begin position="82"/>
        <end position="144"/>
    </location>
</feature>
<dbReference type="PANTHER" id="PTHR36001:SF2">
    <property type="entry name" value="CTAGE FAMILY PROTEIN-RELATED"/>
    <property type="match status" value="1"/>
</dbReference>
<organism evidence="2">
    <name type="scientific">Prunus dulcis</name>
    <name type="common">Almond</name>
    <name type="synonym">Amygdalus dulcis</name>
    <dbReference type="NCBI Taxonomy" id="3755"/>
    <lineage>
        <taxon>Eukaryota</taxon>
        <taxon>Viridiplantae</taxon>
        <taxon>Streptophyta</taxon>
        <taxon>Embryophyta</taxon>
        <taxon>Tracheophyta</taxon>
        <taxon>Spermatophyta</taxon>
        <taxon>Magnoliopsida</taxon>
        <taxon>eudicotyledons</taxon>
        <taxon>Gunneridae</taxon>
        <taxon>Pentapetalae</taxon>
        <taxon>rosids</taxon>
        <taxon>fabids</taxon>
        <taxon>Rosales</taxon>
        <taxon>Rosaceae</taxon>
        <taxon>Amygdaloideae</taxon>
        <taxon>Amygdaleae</taxon>
        <taxon>Prunus</taxon>
    </lineage>
</organism>
<sequence>KAILGKEKSNHVEAIKQRKWAQYRAKENKVGLVLDLKDHYDHLSDPREPWLIKCAKQKHTAMAGSEPRKHLFNLIHDFASEKSHGERRVVGLRKRIEELRSELEVANAELEEAKRSKETTEQDLKGYEVELAMNEATIQTLESRISLTQDEISTVGSDLDALKNKKGASRDEFISQMFEINTQIRKFQESSARKIDELLYNGSTEEEDPKLVKEEVTEGALSTLEDMLAGVISQTTEVVEEYKSEQNIEKQVQQALIDCERKVQNFSHSGSSHLESDAI</sequence>
<gene>
    <name evidence="2" type="ORF">Prudu_010330</name>
</gene>
<protein>
    <recommendedName>
        <fullName evidence="3">Myosin heavy chain-related protein</fullName>
    </recommendedName>
</protein>
<dbReference type="AlphaFoldDB" id="A0A4Y1R8B7"/>
<dbReference type="Gene3D" id="1.20.5.340">
    <property type="match status" value="1"/>
</dbReference>
<evidence type="ECO:0000256" key="1">
    <source>
        <dbReference type="SAM" id="Coils"/>
    </source>
</evidence>
<keyword evidence="1" id="KW-0175">Coiled coil</keyword>
<feature type="non-terminal residue" evidence="2">
    <location>
        <position position="1"/>
    </location>
</feature>
<reference evidence="2" key="1">
    <citation type="journal article" date="2019" name="Science">
        <title>Mutation of a bHLH transcription factor allowed almond domestication.</title>
        <authorList>
            <person name="Sanchez-Perez R."/>
            <person name="Pavan S."/>
            <person name="Mazzeo R."/>
            <person name="Moldovan C."/>
            <person name="Aiese Cigliano R."/>
            <person name="Del Cueto J."/>
            <person name="Ricciardi F."/>
            <person name="Lotti C."/>
            <person name="Ricciardi L."/>
            <person name="Dicenta F."/>
            <person name="Lopez-Marques R.L."/>
            <person name="Lindberg Moller B."/>
        </authorList>
    </citation>
    <scope>NUCLEOTIDE SEQUENCE</scope>
</reference>
<proteinExistence type="predicted"/>
<accession>A0A4Y1R8B7</accession>
<dbReference type="PANTHER" id="PTHR36001">
    <property type="entry name" value="CTAGE FAMILY PROTEIN-RELATED"/>
    <property type="match status" value="1"/>
</dbReference>